<comment type="caution">
    <text evidence="12">The sequence shown here is derived from an EMBL/GenBank/DDBJ whole genome shotgun (WGS) entry which is preliminary data.</text>
</comment>
<evidence type="ECO:0000313" key="13">
    <source>
        <dbReference type="Proteomes" id="UP000256899"/>
    </source>
</evidence>
<dbReference type="EMBL" id="QUOT01000001">
    <property type="protein sequence ID" value="REL32655.1"/>
    <property type="molecule type" value="Genomic_DNA"/>
</dbReference>
<evidence type="ECO:0000313" key="12">
    <source>
        <dbReference type="EMBL" id="REL32655.1"/>
    </source>
</evidence>
<dbReference type="NCBIfam" id="NF003759">
    <property type="entry name" value="PRK05352.1-2"/>
    <property type="match status" value="1"/>
</dbReference>
<evidence type="ECO:0000259" key="9">
    <source>
        <dbReference type="Pfam" id="PF05896"/>
    </source>
</evidence>
<dbReference type="PANTHER" id="PTHR37839:SF1">
    <property type="entry name" value="NA(+)-TRANSLOCATING NADH-QUINONE REDUCTASE SUBUNIT A"/>
    <property type="match status" value="1"/>
</dbReference>
<dbReference type="InterPro" id="IPR056148">
    <property type="entry name" value="NQRA_2nd"/>
</dbReference>
<keyword evidence="4 8" id="KW-0915">Sodium</keyword>
<keyword evidence="7 8" id="KW-0739">Sodium transport</keyword>
<evidence type="ECO:0000256" key="8">
    <source>
        <dbReference type="HAMAP-Rule" id="MF_00425"/>
    </source>
</evidence>
<dbReference type="Proteomes" id="UP000256899">
    <property type="component" value="Unassembled WGS sequence"/>
</dbReference>
<dbReference type="GO" id="GO:0006814">
    <property type="term" value="P:sodium ion transport"/>
    <property type="evidence" value="ECO:0007669"/>
    <property type="project" value="UniProtKB-UniRule"/>
</dbReference>
<proteinExistence type="inferred from homology"/>
<evidence type="ECO:0000256" key="4">
    <source>
        <dbReference type="ARBA" id="ARBA00023053"/>
    </source>
</evidence>
<dbReference type="HAMAP" id="MF_00425">
    <property type="entry name" value="NqrA"/>
    <property type="match status" value="1"/>
</dbReference>
<evidence type="ECO:0000256" key="2">
    <source>
        <dbReference type="ARBA" id="ARBA00022967"/>
    </source>
</evidence>
<comment type="function">
    <text evidence="8">NQR complex catalyzes the reduction of ubiquinone-1 to ubiquinol by two successive reactions, coupled with the transport of Na(+) ions from the cytoplasm to the periplasm. NqrA to NqrE are probably involved in the second step, the conversion of ubisemiquinone to ubiquinol.</text>
</comment>
<dbReference type="AlphaFoldDB" id="A0A3E0U9D8"/>
<dbReference type="EC" id="7.2.1.1" evidence="8"/>
<organism evidence="12 13">
    <name type="scientific">Thalassotalea euphylliae</name>
    <dbReference type="NCBI Taxonomy" id="1655234"/>
    <lineage>
        <taxon>Bacteria</taxon>
        <taxon>Pseudomonadati</taxon>
        <taxon>Pseudomonadota</taxon>
        <taxon>Gammaproteobacteria</taxon>
        <taxon>Alteromonadales</taxon>
        <taxon>Colwelliaceae</taxon>
        <taxon>Thalassotalea</taxon>
    </lineage>
</organism>
<sequence>MITIKKGLDVPVQGAPQQVIHDGPSIKTVATLGEEFVGMRPTMHVKVGDRVKKGQVLFEDKKNPGVKFTAQAAGVVTEINRGEKRVLQSVVITLNEEKDGDEQETFNSYSANELASIAREDVVANLVNSGLWTALRTRPYSKIPAIDSVPAAIFVSAMDTNPLAANPEVIINEQTEAFKQGLVVLSRLTEGEVFVSKAPGANIPTNANEVVTEFAGKHPAGLVGTHIHFLKPVGADKFVWHLNYQDVIAFGQLFTTGQLNSNRVVSFAGPAAKQPSLVRTVLGANINELAAGETTDGEVRLVSGSLLQGQTAKTVHGYLGRYHNQVVALLEGREKEFIGYMYPGPNKFSVTRAYMSHFFKGKLFNMTTTTNGSSRAMVPIGNYERVMPLDILPTLLLRDLAAGDTDSAQQLGALELDEEDLALCTFVCPGKTDYGVLLRDCLTTIEKEG</sequence>
<evidence type="ECO:0000256" key="3">
    <source>
        <dbReference type="ARBA" id="ARBA00023027"/>
    </source>
</evidence>
<dbReference type="Pfam" id="PF11973">
    <property type="entry name" value="NQRA_SLBB"/>
    <property type="match status" value="1"/>
</dbReference>
<evidence type="ECO:0000259" key="10">
    <source>
        <dbReference type="Pfam" id="PF11973"/>
    </source>
</evidence>
<keyword evidence="6 8" id="KW-0830">Ubiquinone</keyword>
<dbReference type="PANTHER" id="PTHR37839">
    <property type="entry name" value="NA(+)-TRANSLOCATING NADH-QUINONE REDUCTASE SUBUNIT A"/>
    <property type="match status" value="1"/>
</dbReference>
<dbReference type="InterPro" id="IPR008703">
    <property type="entry name" value="NqrA"/>
</dbReference>
<dbReference type="Pfam" id="PF05896">
    <property type="entry name" value="NQRA_N"/>
    <property type="match status" value="1"/>
</dbReference>
<evidence type="ECO:0000256" key="5">
    <source>
        <dbReference type="ARBA" id="ARBA00023065"/>
    </source>
</evidence>
<comment type="catalytic activity">
    <reaction evidence="8">
        <text>a ubiquinone + n Na(+)(in) + NADH + H(+) = a ubiquinol + n Na(+)(out) + NAD(+)</text>
        <dbReference type="Rhea" id="RHEA:47748"/>
        <dbReference type="Rhea" id="RHEA-COMP:9565"/>
        <dbReference type="Rhea" id="RHEA-COMP:9566"/>
        <dbReference type="ChEBI" id="CHEBI:15378"/>
        <dbReference type="ChEBI" id="CHEBI:16389"/>
        <dbReference type="ChEBI" id="CHEBI:17976"/>
        <dbReference type="ChEBI" id="CHEBI:29101"/>
        <dbReference type="ChEBI" id="CHEBI:57540"/>
        <dbReference type="ChEBI" id="CHEBI:57945"/>
        <dbReference type="EC" id="7.2.1.1"/>
    </reaction>
</comment>
<comment type="subunit">
    <text evidence="8">Composed of six subunits; NqrA, NqrB, NqrC, NqrD, NqrE and NqrF.</text>
</comment>
<keyword evidence="13" id="KW-1185">Reference proteome</keyword>
<evidence type="ECO:0000259" key="11">
    <source>
        <dbReference type="Pfam" id="PF24836"/>
    </source>
</evidence>
<name>A0A3E0U9D8_9GAMM</name>
<feature type="domain" description="NqrA N-terminal barrel-sandwich hybrid" evidence="9">
    <location>
        <begin position="2"/>
        <end position="94"/>
    </location>
</feature>
<dbReference type="InterPro" id="IPR022615">
    <property type="entry name" value="NqrA_C_domain"/>
</dbReference>
<evidence type="ECO:0000256" key="7">
    <source>
        <dbReference type="ARBA" id="ARBA00023201"/>
    </source>
</evidence>
<evidence type="ECO:0000256" key="1">
    <source>
        <dbReference type="ARBA" id="ARBA00022448"/>
    </source>
</evidence>
<keyword evidence="1 8" id="KW-0813">Transport</keyword>
<keyword evidence="2 8" id="KW-1278">Translocase</keyword>
<keyword evidence="3 8" id="KW-0520">NAD</keyword>
<dbReference type="Pfam" id="PF24836">
    <property type="entry name" value="NQRA_2nd"/>
    <property type="match status" value="1"/>
</dbReference>
<keyword evidence="5 8" id="KW-0406">Ion transport</keyword>
<dbReference type="Gene3D" id="2.40.50.100">
    <property type="match status" value="1"/>
</dbReference>
<dbReference type="NCBIfam" id="TIGR01936">
    <property type="entry name" value="nqrA"/>
    <property type="match status" value="1"/>
</dbReference>
<gene>
    <name evidence="8" type="primary">nqrA</name>
    <name evidence="12" type="ORF">DXX94_07775</name>
</gene>
<feature type="domain" description="Na(+)-translocating NADH-quinone reductase subunit A C-terminal" evidence="10">
    <location>
        <begin position="264"/>
        <end position="313"/>
    </location>
</feature>
<comment type="similarity">
    <text evidence="8">Belongs to the NqrA family.</text>
</comment>
<reference evidence="13" key="1">
    <citation type="submission" date="2018-08" db="EMBL/GenBank/DDBJ databases">
        <title>Thalassotalea euphylliae genome.</title>
        <authorList>
            <person name="Summers S."/>
            <person name="Rice S.A."/>
            <person name="Freckelton M.L."/>
            <person name="Nedved B.T."/>
            <person name="Hadfield M.G."/>
        </authorList>
    </citation>
    <scope>NUCLEOTIDE SEQUENCE [LARGE SCALE GENOMIC DNA]</scope>
    <source>
        <strain evidence="13">H3</strain>
    </source>
</reference>
<dbReference type="RefSeq" id="WP_116018387.1">
    <property type="nucleotide sequence ID" value="NZ_QUOT01000001.1"/>
</dbReference>
<protein>
    <recommendedName>
        <fullName evidence="8">Na(+)-translocating NADH-quinone reductase subunit A</fullName>
        <shortName evidence="8">Na(+)-NQR subunit A</shortName>
        <shortName evidence="8">Na(+)-translocating NQR subunit A</shortName>
        <ecNumber evidence="8">7.2.1.1</ecNumber>
    </recommendedName>
    <alternativeName>
        <fullName evidence="8">NQR complex subunit A</fullName>
    </alternativeName>
    <alternativeName>
        <fullName evidence="8">NQR-1 subunit A</fullName>
    </alternativeName>
</protein>
<accession>A0A3E0U9D8</accession>
<dbReference type="GO" id="GO:0016655">
    <property type="term" value="F:oxidoreductase activity, acting on NAD(P)H, quinone or similar compound as acceptor"/>
    <property type="evidence" value="ECO:0007669"/>
    <property type="project" value="UniProtKB-UniRule"/>
</dbReference>
<evidence type="ECO:0000256" key="6">
    <source>
        <dbReference type="ARBA" id="ARBA00023075"/>
    </source>
</evidence>
<feature type="domain" description="NqrA second alpha/beta" evidence="11">
    <location>
        <begin position="118"/>
        <end position="259"/>
    </location>
</feature>
<dbReference type="InterPro" id="IPR056147">
    <property type="entry name" value="NQRA_N"/>
</dbReference>